<dbReference type="STRING" id="3218.A0A2K1IXY5"/>
<reference evidence="13" key="3">
    <citation type="submission" date="2020-12" db="UniProtKB">
        <authorList>
            <consortium name="EnsemblPlants"/>
        </authorList>
    </citation>
    <scope>IDENTIFICATION</scope>
</reference>
<evidence type="ECO:0000313" key="12">
    <source>
        <dbReference type="EMBL" id="PNR34135.1"/>
    </source>
</evidence>
<keyword evidence="10" id="KW-0472">Membrane</keyword>
<dbReference type="KEGG" id="ppp:112272862"/>
<dbReference type="AlphaFoldDB" id="A0A2K1IXY5"/>
<dbReference type="EnsemblPlants" id="Pp3c19_10080V3.1">
    <property type="protein sequence ID" value="PAC:32938257.CDS.1"/>
    <property type="gene ID" value="Pp3c19_10080"/>
</dbReference>
<dbReference type="GO" id="GO:0034599">
    <property type="term" value="P:cellular response to oxidative stress"/>
    <property type="evidence" value="ECO:0000318"/>
    <property type="project" value="GO_Central"/>
</dbReference>
<dbReference type="FunCoup" id="A0A2K1IXY5">
    <property type="interactions" value="1059"/>
</dbReference>
<evidence type="ECO:0000256" key="3">
    <source>
        <dbReference type="ARBA" id="ARBA00023002"/>
    </source>
</evidence>
<reference evidence="12 14" key="1">
    <citation type="journal article" date="2008" name="Science">
        <title>The Physcomitrella genome reveals evolutionary insights into the conquest of land by plants.</title>
        <authorList>
            <person name="Rensing S."/>
            <person name="Lang D."/>
            <person name="Zimmer A."/>
            <person name="Terry A."/>
            <person name="Salamov A."/>
            <person name="Shapiro H."/>
            <person name="Nishiyama T."/>
            <person name="Perroud P.-F."/>
            <person name="Lindquist E."/>
            <person name="Kamisugi Y."/>
            <person name="Tanahashi T."/>
            <person name="Sakakibara K."/>
            <person name="Fujita T."/>
            <person name="Oishi K."/>
            <person name="Shin-I T."/>
            <person name="Kuroki Y."/>
            <person name="Toyoda A."/>
            <person name="Suzuki Y."/>
            <person name="Hashimoto A."/>
            <person name="Yamaguchi K."/>
            <person name="Sugano A."/>
            <person name="Kohara Y."/>
            <person name="Fujiyama A."/>
            <person name="Anterola A."/>
            <person name="Aoki S."/>
            <person name="Ashton N."/>
            <person name="Barbazuk W.B."/>
            <person name="Barker E."/>
            <person name="Bennetzen J."/>
            <person name="Bezanilla M."/>
            <person name="Blankenship R."/>
            <person name="Cho S.H."/>
            <person name="Dutcher S."/>
            <person name="Estelle M."/>
            <person name="Fawcett J.A."/>
            <person name="Gundlach H."/>
            <person name="Hanada K."/>
            <person name="Heyl A."/>
            <person name="Hicks K.A."/>
            <person name="Hugh J."/>
            <person name="Lohr M."/>
            <person name="Mayer K."/>
            <person name="Melkozernov A."/>
            <person name="Murata T."/>
            <person name="Nelson D."/>
            <person name="Pils B."/>
            <person name="Prigge M."/>
            <person name="Reiss B."/>
            <person name="Renner T."/>
            <person name="Rombauts S."/>
            <person name="Rushton P."/>
            <person name="Sanderfoot A."/>
            <person name="Schween G."/>
            <person name="Shiu S.-H."/>
            <person name="Stueber K."/>
            <person name="Theodoulou F.L."/>
            <person name="Tu H."/>
            <person name="Van de Peer Y."/>
            <person name="Verrier P.J."/>
            <person name="Waters E."/>
            <person name="Wood A."/>
            <person name="Yang L."/>
            <person name="Cove D."/>
            <person name="Cuming A."/>
            <person name="Hasebe M."/>
            <person name="Lucas S."/>
            <person name="Mishler D.B."/>
            <person name="Reski R."/>
            <person name="Grigoriev I."/>
            <person name="Quatrano R.S."/>
            <person name="Boore J.L."/>
        </authorList>
    </citation>
    <scope>NUCLEOTIDE SEQUENCE [LARGE SCALE GENOMIC DNA]</scope>
    <source>
        <strain evidence="13 14">cv. Gransden 2004</strain>
    </source>
</reference>
<comment type="similarity">
    <text evidence="1">Belongs to the MsrA Met sulfoxide reductase family.</text>
</comment>
<dbReference type="EC" id="1.8.4.11" evidence="2"/>
<keyword evidence="10" id="KW-0812">Transmembrane</keyword>
<evidence type="ECO:0000256" key="9">
    <source>
        <dbReference type="ARBA" id="ARBA00067558"/>
    </source>
</evidence>
<dbReference type="OMA" id="QCFWGAE"/>
<sequence length="248" mass="27408">MGVEVVCQMVKSRVLYLWAVTVGVLVVQVVAIRPDQTSKNMGETRVASFALGSFWRGEAAFGCLPGVVRTRAGYAGGLKQNPDYHSVGDHAEAVEVEYNPSMISFEQLLKVFWANHDPTQIFGQGPDVGPQYRSVVFTQDDEEAAVAAKSKAAEQNKLPQSEVVTEIQSMGVFYLAEAEHQKFELRRKPQLFQLLGDISDEDLTSSVLATKLNGYAANLCPPNMKKLLDTKVSPFLLTRPNLQQILQF</sequence>
<evidence type="ECO:0000256" key="5">
    <source>
        <dbReference type="ARBA" id="ARBA00030643"/>
    </source>
</evidence>
<comment type="function">
    <text evidence="8">Catalyzes the reduction of methionine sulfoxide (MetSO) to methionine in proteins. Plays a protective role against oxidative stress by restoring activity to proteins that have been inactivated by methionine oxidation. MSRA family specifically reduces the MetSO S-enantiomer.</text>
</comment>
<comment type="catalytic activity">
    <reaction evidence="7">
        <text>[thioredoxin]-disulfide + L-methionine + H2O = L-methionine (S)-S-oxide + [thioredoxin]-dithiol</text>
        <dbReference type="Rhea" id="RHEA:19993"/>
        <dbReference type="Rhea" id="RHEA-COMP:10698"/>
        <dbReference type="Rhea" id="RHEA-COMP:10700"/>
        <dbReference type="ChEBI" id="CHEBI:15377"/>
        <dbReference type="ChEBI" id="CHEBI:29950"/>
        <dbReference type="ChEBI" id="CHEBI:50058"/>
        <dbReference type="ChEBI" id="CHEBI:57844"/>
        <dbReference type="ChEBI" id="CHEBI:58772"/>
        <dbReference type="EC" id="1.8.4.11"/>
    </reaction>
</comment>
<feature type="transmembrane region" description="Helical" evidence="10">
    <location>
        <begin position="15"/>
        <end position="32"/>
    </location>
</feature>
<dbReference type="Pfam" id="PF01625">
    <property type="entry name" value="PMSR"/>
    <property type="match status" value="1"/>
</dbReference>
<proteinExistence type="inferred from homology"/>
<dbReference type="InterPro" id="IPR002569">
    <property type="entry name" value="Met_Sox_Rdtase_MsrA_dom"/>
</dbReference>
<accession>A0A2K1IXY5</accession>
<evidence type="ECO:0000256" key="7">
    <source>
        <dbReference type="ARBA" id="ARBA00048782"/>
    </source>
</evidence>
<dbReference type="EMBL" id="ABEU02000019">
    <property type="protein sequence ID" value="PNR34135.1"/>
    <property type="molecule type" value="Genomic_DNA"/>
</dbReference>
<keyword evidence="14" id="KW-1185">Reference proteome</keyword>
<evidence type="ECO:0000313" key="14">
    <source>
        <dbReference type="Proteomes" id="UP000006727"/>
    </source>
</evidence>
<name>A0A2K1IXY5_PHYPA</name>
<organism evidence="12">
    <name type="scientific">Physcomitrium patens</name>
    <name type="common">Spreading-leaved earth moss</name>
    <name type="synonym">Physcomitrella patens</name>
    <dbReference type="NCBI Taxonomy" id="3218"/>
    <lineage>
        <taxon>Eukaryota</taxon>
        <taxon>Viridiplantae</taxon>
        <taxon>Streptophyta</taxon>
        <taxon>Embryophyta</taxon>
        <taxon>Bryophyta</taxon>
        <taxon>Bryophytina</taxon>
        <taxon>Bryopsida</taxon>
        <taxon>Funariidae</taxon>
        <taxon>Funariales</taxon>
        <taxon>Funariaceae</taxon>
        <taxon>Physcomitrium</taxon>
    </lineage>
</organism>
<reference evidence="12 14" key="2">
    <citation type="journal article" date="2018" name="Plant J.">
        <title>The Physcomitrella patens chromosome-scale assembly reveals moss genome structure and evolution.</title>
        <authorList>
            <person name="Lang D."/>
            <person name="Ullrich K.K."/>
            <person name="Murat F."/>
            <person name="Fuchs J."/>
            <person name="Jenkins J."/>
            <person name="Haas F.B."/>
            <person name="Piednoel M."/>
            <person name="Gundlach H."/>
            <person name="Van Bel M."/>
            <person name="Meyberg R."/>
            <person name="Vives C."/>
            <person name="Morata J."/>
            <person name="Symeonidi A."/>
            <person name="Hiss M."/>
            <person name="Muchero W."/>
            <person name="Kamisugi Y."/>
            <person name="Saleh O."/>
            <person name="Blanc G."/>
            <person name="Decker E.L."/>
            <person name="van Gessel N."/>
            <person name="Grimwood J."/>
            <person name="Hayes R.D."/>
            <person name="Graham S.W."/>
            <person name="Gunter L.E."/>
            <person name="McDaniel S.F."/>
            <person name="Hoernstein S.N.W."/>
            <person name="Larsson A."/>
            <person name="Li F.W."/>
            <person name="Perroud P.F."/>
            <person name="Phillips J."/>
            <person name="Ranjan P."/>
            <person name="Rokshar D.S."/>
            <person name="Rothfels C.J."/>
            <person name="Schneider L."/>
            <person name="Shu S."/>
            <person name="Stevenson D.W."/>
            <person name="Thummler F."/>
            <person name="Tillich M."/>
            <person name="Villarreal Aguilar J.C."/>
            <person name="Widiez T."/>
            <person name="Wong G.K."/>
            <person name="Wymore A."/>
            <person name="Zhang Y."/>
            <person name="Zimmer A.D."/>
            <person name="Quatrano R.S."/>
            <person name="Mayer K.F.X."/>
            <person name="Goodstein D."/>
            <person name="Casacuberta J.M."/>
            <person name="Vandepoele K."/>
            <person name="Reski R."/>
            <person name="Cuming A.C."/>
            <person name="Tuskan G.A."/>
            <person name="Maumus F."/>
            <person name="Salse J."/>
            <person name="Schmutz J."/>
            <person name="Rensing S.A."/>
        </authorList>
    </citation>
    <scope>NUCLEOTIDE SEQUENCE [LARGE SCALE GENOMIC DNA]</scope>
    <source>
        <strain evidence="13 14">cv. Gransden 2004</strain>
    </source>
</reference>
<evidence type="ECO:0000256" key="8">
    <source>
        <dbReference type="ARBA" id="ARBA00055441"/>
    </source>
</evidence>
<dbReference type="SUPFAM" id="SSF55068">
    <property type="entry name" value="Peptide methionine sulfoxide reductase"/>
    <property type="match status" value="1"/>
</dbReference>
<dbReference type="OrthoDB" id="77405at2759"/>
<evidence type="ECO:0000256" key="10">
    <source>
        <dbReference type="SAM" id="Phobius"/>
    </source>
</evidence>
<evidence type="ECO:0000313" key="13">
    <source>
        <dbReference type="EnsemblPlants" id="PAC:32938257.CDS.1"/>
    </source>
</evidence>
<dbReference type="Gramene" id="Pp3c19_10080V3.1">
    <property type="protein sequence ID" value="PAC:32938257.CDS.1"/>
    <property type="gene ID" value="Pp3c19_10080"/>
</dbReference>
<evidence type="ECO:0000256" key="1">
    <source>
        <dbReference type="ARBA" id="ARBA00005591"/>
    </source>
</evidence>
<protein>
    <recommendedName>
        <fullName evidence="9">Peptide methionine sulfoxide reductase A5</fullName>
        <ecNumber evidence="2">1.8.4.11</ecNumber>
    </recommendedName>
    <alternativeName>
        <fullName evidence="5">Peptide-methionine (S)-S-oxide reductase</fullName>
    </alternativeName>
    <alternativeName>
        <fullName evidence="4">Protein-methionine-S-oxide reductase</fullName>
    </alternativeName>
</protein>
<dbReference type="PANTHER" id="PTHR43774">
    <property type="entry name" value="PEPTIDE METHIONINE SULFOXIDE REDUCTASE"/>
    <property type="match status" value="1"/>
</dbReference>
<dbReference type="PANTHER" id="PTHR43774:SF1">
    <property type="entry name" value="PEPTIDE METHIONINE SULFOXIDE REDUCTASE MSRA 2"/>
    <property type="match status" value="1"/>
</dbReference>
<evidence type="ECO:0000256" key="2">
    <source>
        <dbReference type="ARBA" id="ARBA00012502"/>
    </source>
</evidence>
<dbReference type="GO" id="GO:0008113">
    <property type="term" value="F:peptide-methionine (S)-S-oxide reductase activity"/>
    <property type="evidence" value="ECO:0000318"/>
    <property type="project" value="GO_Central"/>
</dbReference>
<dbReference type="PaxDb" id="3218-PP1S174_76V6.1"/>
<keyword evidence="10" id="KW-1133">Transmembrane helix</keyword>
<evidence type="ECO:0000256" key="4">
    <source>
        <dbReference type="ARBA" id="ARBA00030273"/>
    </source>
</evidence>
<dbReference type="Proteomes" id="UP000006727">
    <property type="component" value="Chromosome 19"/>
</dbReference>
<dbReference type="GO" id="GO:0005737">
    <property type="term" value="C:cytoplasm"/>
    <property type="evidence" value="ECO:0000318"/>
    <property type="project" value="GO_Central"/>
</dbReference>
<comment type="catalytic activity">
    <reaction evidence="6">
        <text>L-methionyl-[protein] + [thioredoxin]-disulfide + H2O = L-methionyl-(S)-S-oxide-[protein] + [thioredoxin]-dithiol</text>
        <dbReference type="Rhea" id="RHEA:14217"/>
        <dbReference type="Rhea" id="RHEA-COMP:10698"/>
        <dbReference type="Rhea" id="RHEA-COMP:10700"/>
        <dbReference type="Rhea" id="RHEA-COMP:12313"/>
        <dbReference type="Rhea" id="RHEA-COMP:12315"/>
        <dbReference type="ChEBI" id="CHEBI:15377"/>
        <dbReference type="ChEBI" id="CHEBI:16044"/>
        <dbReference type="ChEBI" id="CHEBI:29950"/>
        <dbReference type="ChEBI" id="CHEBI:44120"/>
        <dbReference type="ChEBI" id="CHEBI:50058"/>
        <dbReference type="EC" id="1.8.4.11"/>
    </reaction>
</comment>
<dbReference type="RefSeq" id="XP_024356794.1">
    <property type="nucleotide sequence ID" value="XM_024501026.2"/>
</dbReference>
<evidence type="ECO:0000259" key="11">
    <source>
        <dbReference type="Pfam" id="PF01625"/>
    </source>
</evidence>
<dbReference type="NCBIfam" id="TIGR00401">
    <property type="entry name" value="msrA"/>
    <property type="match status" value="1"/>
</dbReference>
<dbReference type="EnsemblPlants" id="Pp3c19_10080V3.2">
    <property type="protein sequence ID" value="PAC:32938258.CDS.1"/>
    <property type="gene ID" value="Pp3c19_10080"/>
</dbReference>
<dbReference type="Gramene" id="Pp3c19_10080V3.2">
    <property type="protein sequence ID" value="PAC:32938258.CDS.1"/>
    <property type="gene ID" value="Pp3c19_10080"/>
</dbReference>
<gene>
    <name evidence="13" type="primary">LOC112272862</name>
    <name evidence="12" type="ORF">PHYPA_023952</name>
</gene>
<evidence type="ECO:0000256" key="6">
    <source>
        <dbReference type="ARBA" id="ARBA00047806"/>
    </source>
</evidence>
<dbReference type="GeneID" id="112272862"/>
<dbReference type="HAMAP" id="MF_01401">
    <property type="entry name" value="MsrA"/>
    <property type="match status" value="1"/>
</dbReference>
<dbReference type="InterPro" id="IPR036509">
    <property type="entry name" value="Met_Sox_Rdtase_MsrA_sf"/>
</dbReference>
<dbReference type="Gene3D" id="3.30.1060.10">
    <property type="entry name" value="Peptide methionine sulphoxide reductase MsrA"/>
    <property type="match status" value="1"/>
</dbReference>
<keyword evidence="3" id="KW-0560">Oxidoreductase</keyword>
<dbReference type="FunFam" id="3.30.1060.10:FF:000004">
    <property type="entry name" value="Peptide methionine sulfoxide reductase A5"/>
    <property type="match status" value="1"/>
</dbReference>
<feature type="domain" description="Peptide methionine sulphoxide reductase MsrA" evidence="11">
    <location>
        <begin position="47"/>
        <end position="187"/>
    </location>
</feature>